<evidence type="ECO:0000256" key="7">
    <source>
        <dbReference type="ARBA" id="ARBA00023004"/>
    </source>
</evidence>
<dbReference type="InterPro" id="IPR017972">
    <property type="entry name" value="Cyt_P450_CS"/>
</dbReference>
<evidence type="ECO:0000256" key="4">
    <source>
        <dbReference type="ARBA" id="ARBA00022617"/>
    </source>
</evidence>
<dbReference type="STRING" id="106004.A0A1Y2G443"/>
<dbReference type="Gene3D" id="1.10.630.10">
    <property type="entry name" value="Cytochrome P450"/>
    <property type="match status" value="1"/>
</dbReference>
<reference evidence="12 13" key="1">
    <citation type="submission" date="2016-07" db="EMBL/GenBank/DDBJ databases">
        <title>Pervasive Adenine N6-methylation of Active Genes in Fungi.</title>
        <authorList>
            <consortium name="DOE Joint Genome Institute"/>
            <person name="Mondo S.J."/>
            <person name="Dannebaum R.O."/>
            <person name="Kuo R.C."/>
            <person name="Labutti K."/>
            <person name="Haridas S."/>
            <person name="Kuo A."/>
            <person name="Salamov A."/>
            <person name="Ahrendt S.R."/>
            <person name="Lipzen A."/>
            <person name="Sullivan W."/>
            <person name="Andreopoulos W.B."/>
            <person name="Clum A."/>
            <person name="Lindquist E."/>
            <person name="Daum C."/>
            <person name="Ramamoorthy G.K."/>
            <person name="Gryganskyi A."/>
            <person name="Culley D."/>
            <person name="Magnuson J.K."/>
            <person name="James T.Y."/>
            <person name="O'Malley M.A."/>
            <person name="Stajich J.E."/>
            <person name="Spatafora J.W."/>
            <person name="Visel A."/>
            <person name="Grigoriev I.V."/>
        </authorList>
    </citation>
    <scope>NUCLEOTIDE SEQUENCE [LARGE SCALE GENOMIC DNA]</scope>
    <source>
        <strain evidence="12 13">62-1032</strain>
    </source>
</reference>
<dbReference type="CDD" id="cd11065">
    <property type="entry name" value="CYP64-like"/>
    <property type="match status" value="1"/>
</dbReference>
<gene>
    <name evidence="12" type="ORF">BCR35DRAFT_287852</name>
</gene>
<dbReference type="InterPro" id="IPR036396">
    <property type="entry name" value="Cyt_P450_sf"/>
</dbReference>
<evidence type="ECO:0000256" key="10">
    <source>
        <dbReference type="RuleBase" id="RU000461"/>
    </source>
</evidence>
<dbReference type="PRINTS" id="PR00385">
    <property type="entry name" value="P450"/>
</dbReference>
<dbReference type="GO" id="GO:0020037">
    <property type="term" value="F:heme binding"/>
    <property type="evidence" value="ECO:0007669"/>
    <property type="project" value="InterPro"/>
</dbReference>
<dbReference type="GO" id="GO:0004497">
    <property type="term" value="F:monooxygenase activity"/>
    <property type="evidence" value="ECO:0007669"/>
    <property type="project" value="UniProtKB-KW"/>
</dbReference>
<keyword evidence="11" id="KW-0472">Membrane</keyword>
<keyword evidence="6 10" id="KW-0560">Oxidoreductase</keyword>
<evidence type="ECO:0000256" key="8">
    <source>
        <dbReference type="ARBA" id="ARBA00023033"/>
    </source>
</evidence>
<dbReference type="PRINTS" id="PR00463">
    <property type="entry name" value="EP450I"/>
</dbReference>
<dbReference type="SUPFAM" id="SSF48264">
    <property type="entry name" value="Cytochrome P450"/>
    <property type="match status" value="1"/>
</dbReference>
<name>A0A1Y2G443_9BASI</name>
<organism evidence="12 13">
    <name type="scientific">Leucosporidium creatinivorum</name>
    <dbReference type="NCBI Taxonomy" id="106004"/>
    <lineage>
        <taxon>Eukaryota</taxon>
        <taxon>Fungi</taxon>
        <taxon>Dikarya</taxon>
        <taxon>Basidiomycota</taxon>
        <taxon>Pucciniomycotina</taxon>
        <taxon>Microbotryomycetes</taxon>
        <taxon>Leucosporidiales</taxon>
        <taxon>Leucosporidium</taxon>
    </lineage>
</organism>
<comment type="pathway">
    <text evidence="2">Secondary metabolite biosynthesis.</text>
</comment>
<evidence type="ECO:0000256" key="6">
    <source>
        <dbReference type="ARBA" id="ARBA00023002"/>
    </source>
</evidence>
<dbReference type="GO" id="GO:0016705">
    <property type="term" value="F:oxidoreductase activity, acting on paired donors, with incorporation or reduction of molecular oxygen"/>
    <property type="evidence" value="ECO:0007669"/>
    <property type="project" value="InterPro"/>
</dbReference>
<evidence type="ECO:0000313" key="13">
    <source>
        <dbReference type="Proteomes" id="UP000193467"/>
    </source>
</evidence>
<evidence type="ECO:0000256" key="5">
    <source>
        <dbReference type="ARBA" id="ARBA00022723"/>
    </source>
</evidence>
<comment type="cofactor">
    <cofactor evidence="1 9">
        <name>heme</name>
        <dbReference type="ChEBI" id="CHEBI:30413"/>
    </cofactor>
</comment>
<dbReference type="AlphaFoldDB" id="A0A1Y2G443"/>
<keyword evidence="4 9" id="KW-0349">Heme</keyword>
<dbReference type="PROSITE" id="PS00086">
    <property type="entry name" value="CYTOCHROME_P450"/>
    <property type="match status" value="1"/>
</dbReference>
<dbReference type="InParanoid" id="A0A1Y2G443"/>
<dbReference type="InterPro" id="IPR002401">
    <property type="entry name" value="Cyt_P450_E_grp-I"/>
</dbReference>
<evidence type="ECO:0000313" key="12">
    <source>
        <dbReference type="EMBL" id="ORY89810.1"/>
    </source>
</evidence>
<evidence type="ECO:0000256" key="1">
    <source>
        <dbReference type="ARBA" id="ARBA00001971"/>
    </source>
</evidence>
<keyword evidence="7 9" id="KW-0408">Iron</keyword>
<feature type="transmembrane region" description="Helical" evidence="11">
    <location>
        <begin position="20"/>
        <end position="41"/>
    </location>
</feature>
<evidence type="ECO:0000256" key="9">
    <source>
        <dbReference type="PIRSR" id="PIRSR602401-1"/>
    </source>
</evidence>
<sequence length="534" mass="60618">MASLNTELFRPPTFAATSAPSPSLLLSLVLGLALAFLAWIWPRKAGNLPPGPKPGFFVGNREQVPKEGKPWRWFRDLNLKYGPVVYLQMGQTPTIVLGSAQAAWDLLEKRSNIYSSRPRFIMGQEILSNNMRGLMSGYNDYWRRWRKVLHGSFMQKAADSYRPIQHLESKQLMHELLKDPKNYRDELERYAASVIVTVTYGRRVHDIYADEVVVENRRSMDVLTSVNIPGKYLVESIPALLWLPSFLTPWRKLALEQRERDIAYYTRLVDEVKAKMDQGTAPFSFCKQLLENKAKTGMSDLEIAYTCGTPFGAGVDTSSGTLISFMLACAEFGPSFIPKAQAELDRVVGSDRLPTFEDLEDLPYVRAIVNETLRWRPIAVLGGTPHASTEDDYYNGMFIPKGSTVIANLWSIHLNPDDFPDPHRFDPERFMEKRDYPGKWGHSAFGFGRRICPGMHLAENSIFINTARILWAFNLTKARDAAGNEIPVDIFHFTDGFNSMPHPFEISITPRSAAHATVIEREWAEAAEELKQYD</sequence>
<comment type="similarity">
    <text evidence="3 10">Belongs to the cytochrome P450 family.</text>
</comment>
<keyword evidence="5 9" id="KW-0479">Metal-binding</keyword>
<protein>
    <submittedName>
        <fullName evidence="12">Cytochrome P450</fullName>
    </submittedName>
</protein>
<comment type="caution">
    <text evidence="12">The sequence shown here is derived from an EMBL/GenBank/DDBJ whole genome shotgun (WGS) entry which is preliminary data.</text>
</comment>
<evidence type="ECO:0000256" key="3">
    <source>
        <dbReference type="ARBA" id="ARBA00010617"/>
    </source>
</evidence>
<dbReference type="PANTHER" id="PTHR46300">
    <property type="entry name" value="P450, PUTATIVE (EUROFUNG)-RELATED-RELATED"/>
    <property type="match status" value="1"/>
</dbReference>
<dbReference type="InterPro" id="IPR050364">
    <property type="entry name" value="Cytochrome_P450_fung"/>
</dbReference>
<accession>A0A1Y2G443</accession>
<proteinExistence type="inferred from homology"/>
<evidence type="ECO:0000256" key="2">
    <source>
        <dbReference type="ARBA" id="ARBA00005179"/>
    </source>
</evidence>
<dbReference type="Pfam" id="PF00067">
    <property type="entry name" value="p450"/>
    <property type="match status" value="1"/>
</dbReference>
<keyword evidence="13" id="KW-1185">Reference proteome</keyword>
<keyword evidence="11" id="KW-0812">Transmembrane</keyword>
<evidence type="ECO:0000256" key="11">
    <source>
        <dbReference type="SAM" id="Phobius"/>
    </source>
</evidence>
<keyword evidence="11" id="KW-1133">Transmembrane helix</keyword>
<dbReference type="Proteomes" id="UP000193467">
    <property type="component" value="Unassembled WGS sequence"/>
</dbReference>
<dbReference type="EMBL" id="MCGR01000005">
    <property type="protein sequence ID" value="ORY89810.1"/>
    <property type="molecule type" value="Genomic_DNA"/>
</dbReference>
<dbReference type="InterPro" id="IPR001128">
    <property type="entry name" value="Cyt_P450"/>
</dbReference>
<dbReference type="OrthoDB" id="1055148at2759"/>
<feature type="binding site" description="axial binding residue" evidence="9">
    <location>
        <position position="452"/>
    </location>
    <ligand>
        <name>heme</name>
        <dbReference type="ChEBI" id="CHEBI:30413"/>
    </ligand>
    <ligandPart>
        <name>Fe</name>
        <dbReference type="ChEBI" id="CHEBI:18248"/>
    </ligandPart>
</feature>
<keyword evidence="8 10" id="KW-0503">Monooxygenase</keyword>
<dbReference type="GO" id="GO:0005506">
    <property type="term" value="F:iron ion binding"/>
    <property type="evidence" value="ECO:0007669"/>
    <property type="project" value="InterPro"/>
</dbReference>